<name>A0AA41NKB2_SCICA</name>
<dbReference type="EMBL" id="JAATJV010454970">
    <property type="protein sequence ID" value="MBZ3891874.1"/>
    <property type="molecule type" value="Genomic_DNA"/>
</dbReference>
<organism evidence="1 2">
    <name type="scientific">Sciurus carolinensis</name>
    <name type="common">Eastern gray squirrel</name>
    <dbReference type="NCBI Taxonomy" id="30640"/>
    <lineage>
        <taxon>Eukaryota</taxon>
        <taxon>Metazoa</taxon>
        <taxon>Chordata</taxon>
        <taxon>Craniata</taxon>
        <taxon>Vertebrata</taxon>
        <taxon>Euteleostomi</taxon>
        <taxon>Mammalia</taxon>
        <taxon>Eutheria</taxon>
        <taxon>Euarchontoglires</taxon>
        <taxon>Glires</taxon>
        <taxon>Rodentia</taxon>
        <taxon>Sciuromorpha</taxon>
        <taxon>Sciuridae</taxon>
        <taxon>Sciurinae</taxon>
        <taxon>Sciurini</taxon>
        <taxon>Sciurus</taxon>
    </lineage>
</organism>
<keyword evidence="2" id="KW-1185">Reference proteome</keyword>
<dbReference type="Proteomes" id="UP001166674">
    <property type="component" value="Unassembled WGS sequence"/>
</dbReference>
<protein>
    <submittedName>
        <fullName evidence="1">Olfactory receptor 7E24</fullName>
    </submittedName>
</protein>
<proteinExistence type="predicted"/>
<keyword evidence="1" id="KW-0675">Receptor</keyword>
<dbReference type="AlphaFoldDB" id="A0AA41NKB2"/>
<accession>A0AA41NKB2</accession>
<comment type="caution">
    <text evidence="1">The sequence shown here is derived from an EMBL/GenBank/DDBJ whole genome shotgun (WGS) entry which is preliminary data.</text>
</comment>
<reference evidence="1" key="1">
    <citation type="submission" date="2020-03" db="EMBL/GenBank/DDBJ databases">
        <title>Studies in the Genomics of Life Span.</title>
        <authorList>
            <person name="Glass D."/>
        </authorList>
    </citation>
    <scope>NUCLEOTIDE SEQUENCE</scope>
    <source>
        <strain evidence="1">SUZIE</strain>
        <tissue evidence="1">Muscle</tissue>
    </source>
</reference>
<evidence type="ECO:0000313" key="2">
    <source>
        <dbReference type="Proteomes" id="UP001166674"/>
    </source>
</evidence>
<evidence type="ECO:0000313" key="1">
    <source>
        <dbReference type="EMBL" id="MBZ3891874.1"/>
    </source>
</evidence>
<sequence length="67" mass="7493">MCLSSAVLYFPRNGAVPSVMYTTITPVLNPFIYNCESRTLEMAQGKLEGVYILIYIDNQPTKSAKET</sequence>
<gene>
    <name evidence="1" type="ORF">SUZIE_215140</name>
</gene>